<reference evidence="2 3" key="1">
    <citation type="submission" date="2021-09" db="EMBL/GenBank/DDBJ databases">
        <title>Whole genome sequence of Nocardioides sp. GBK3QG-3.</title>
        <authorList>
            <person name="Tuo L."/>
        </authorList>
    </citation>
    <scope>NUCLEOTIDE SEQUENCE [LARGE SCALE GENOMIC DNA]</scope>
    <source>
        <strain evidence="2 3">GBK3QG-3</strain>
    </source>
</reference>
<keyword evidence="3" id="KW-1185">Reference proteome</keyword>
<keyword evidence="1" id="KW-0812">Transmembrane</keyword>
<comment type="caution">
    <text evidence="2">The sequence shown here is derived from an EMBL/GenBank/DDBJ whole genome shotgun (WGS) entry which is preliminary data.</text>
</comment>
<evidence type="ECO:0000256" key="1">
    <source>
        <dbReference type="SAM" id="Phobius"/>
    </source>
</evidence>
<keyword evidence="1" id="KW-0472">Membrane</keyword>
<dbReference type="Proteomes" id="UP000780875">
    <property type="component" value="Unassembled WGS sequence"/>
</dbReference>
<proteinExistence type="predicted"/>
<organism evidence="2 3">
    <name type="scientific">Nocardioides mangrovi</name>
    <dbReference type="NCBI Taxonomy" id="2874580"/>
    <lineage>
        <taxon>Bacteria</taxon>
        <taxon>Bacillati</taxon>
        <taxon>Actinomycetota</taxon>
        <taxon>Actinomycetes</taxon>
        <taxon>Propionibacteriales</taxon>
        <taxon>Nocardioidaceae</taxon>
        <taxon>Nocardioides</taxon>
    </lineage>
</organism>
<dbReference type="Pfam" id="PF09997">
    <property type="entry name" value="DUF2238"/>
    <property type="match status" value="1"/>
</dbReference>
<evidence type="ECO:0008006" key="4">
    <source>
        <dbReference type="Google" id="ProtNLM"/>
    </source>
</evidence>
<feature type="transmembrane region" description="Helical" evidence="1">
    <location>
        <begin position="51"/>
        <end position="69"/>
    </location>
</feature>
<feature type="transmembrane region" description="Helical" evidence="1">
    <location>
        <begin position="138"/>
        <end position="160"/>
    </location>
</feature>
<accession>A0ABS7U791</accession>
<dbReference type="InterPro" id="IPR014509">
    <property type="entry name" value="YjdF-like"/>
</dbReference>
<gene>
    <name evidence="2" type="ORF">K8U61_01330</name>
</gene>
<sequence length="212" mass="23150">MTDALVSTRPAPALVRTANVVAKLGLIMLLWVALSHPDLGHLRGKAAVARAISYPLMAFLVPAAWYLFWRDRAYPWLADLLITIPCFSDILGNRLNLYDTLRSFDDWMHFGNLALLTGGVILLTLPRSASLGACLERALAFGATAAIIWEVGEYLAFLRLYGDRFDAYGDTLGDLCTGTVGALVGALVVHRLSHTGRITDQPLIRDKSLIAV</sequence>
<name>A0ABS7U791_9ACTN</name>
<evidence type="ECO:0000313" key="2">
    <source>
        <dbReference type="EMBL" id="MBZ5736786.1"/>
    </source>
</evidence>
<evidence type="ECO:0000313" key="3">
    <source>
        <dbReference type="Proteomes" id="UP000780875"/>
    </source>
</evidence>
<feature type="transmembrane region" description="Helical" evidence="1">
    <location>
        <begin position="20"/>
        <end position="39"/>
    </location>
</feature>
<feature type="transmembrane region" description="Helical" evidence="1">
    <location>
        <begin position="107"/>
        <end position="126"/>
    </location>
</feature>
<dbReference type="RefSeq" id="WP_224121158.1">
    <property type="nucleotide sequence ID" value="NZ_JAIQZJ010000001.1"/>
</dbReference>
<keyword evidence="1" id="KW-1133">Transmembrane helix</keyword>
<dbReference type="EMBL" id="JAIQZJ010000001">
    <property type="protein sequence ID" value="MBZ5736786.1"/>
    <property type="molecule type" value="Genomic_DNA"/>
</dbReference>
<protein>
    <recommendedName>
        <fullName evidence="4">VanZ family protein</fullName>
    </recommendedName>
</protein>
<feature type="transmembrane region" description="Helical" evidence="1">
    <location>
        <begin position="172"/>
        <end position="189"/>
    </location>
</feature>